<evidence type="ECO:0000256" key="5">
    <source>
        <dbReference type="ARBA" id="ARBA00022679"/>
    </source>
</evidence>
<evidence type="ECO:0000313" key="10">
    <source>
        <dbReference type="EMBL" id="TWH22568.1"/>
    </source>
</evidence>
<name>A0A660CG76_9PSEU</name>
<dbReference type="EC" id="2.1.1.63" evidence="3"/>
<dbReference type="PROSITE" id="PS00374">
    <property type="entry name" value="MGMT"/>
    <property type="match status" value="1"/>
</dbReference>
<keyword evidence="6" id="KW-0227">DNA damage</keyword>
<dbReference type="InterPro" id="IPR036217">
    <property type="entry name" value="MethylDNA_cys_MeTrfase_DNAb"/>
</dbReference>
<evidence type="ECO:0000256" key="2">
    <source>
        <dbReference type="ARBA" id="ARBA00008711"/>
    </source>
</evidence>
<dbReference type="CDD" id="cd06445">
    <property type="entry name" value="ATase"/>
    <property type="match status" value="1"/>
</dbReference>
<evidence type="ECO:0000259" key="9">
    <source>
        <dbReference type="Pfam" id="PF01035"/>
    </source>
</evidence>
<comment type="similarity">
    <text evidence="2">Belongs to the MGMT family.</text>
</comment>
<proteinExistence type="inferred from homology"/>
<reference evidence="10 11" key="1">
    <citation type="submission" date="2019-07" db="EMBL/GenBank/DDBJ databases">
        <title>R&amp;d 2014.</title>
        <authorList>
            <person name="Klenk H.-P."/>
        </authorList>
    </citation>
    <scope>NUCLEOTIDE SEQUENCE [LARGE SCALE GENOMIC DNA]</scope>
    <source>
        <strain evidence="10 11">DSM 43194</strain>
    </source>
</reference>
<dbReference type="GO" id="GO:0006281">
    <property type="term" value="P:DNA repair"/>
    <property type="evidence" value="ECO:0007669"/>
    <property type="project" value="UniProtKB-KW"/>
</dbReference>
<dbReference type="Pfam" id="PF01035">
    <property type="entry name" value="DNA_binding_1"/>
    <property type="match status" value="1"/>
</dbReference>
<dbReference type="InterPro" id="IPR036631">
    <property type="entry name" value="MGMT_N_sf"/>
</dbReference>
<dbReference type="RefSeq" id="WP_030534345.1">
    <property type="nucleotide sequence ID" value="NZ_JOIJ01000030.1"/>
</dbReference>
<feature type="domain" description="Methylated-DNA-[protein]-cysteine S-methyltransferase DNA binding" evidence="9">
    <location>
        <begin position="94"/>
        <end position="175"/>
    </location>
</feature>
<keyword evidence="5 10" id="KW-0808">Transferase</keyword>
<evidence type="ECO:0000256" key="6">
    <source>
        <dbReference type="ARBA" id="ARBA00022763"/>
    </source>
</evidence>
<evidence type="ECO:0000256" key="8">
    <source>
        <dbReference type="ARBA" id="ARBA00049348"/>
    </source>
</evidence>
<dbReference type="OrthoDB" id="9802228at2"/>
<dbReference type="AlphaFoldDB" id="A0A660CG76"/>
<dbReference type="InterPro" id="IPR014048">
    <property type="entry name" value="MethylDNA_cys_MeTrfase_DNA-bd"/>
</dbReference>
<dbReference type="PANTHER" id="PTHR10815">
    <property type="entry name" value="METHYLATED-DNA--PROTEIN-CYSTEINE METHYLTRANSFERASE"/>
    <property type="match status" value="1"/>
</dbReference>
<dbReference type="SUPFAM" id="SSF53155">
    <property type="entry name" value="Methylated DNA-protein cysteine methyltransferase domain"/>
    <property type="match status" value="1"/>
</dbReference>
<keyword evidence="7" id="KW-0234">DNA repair</keyword>
<dbReference type="EMBL" id="VLJV01000001">
    <property type="protein sequence ID" value="TWH22568.1"/>
    <property type="molecule type" value="Genomic_DNA"/>
</dbReference>
<dbReference type="Proteomes" id="UP000317303">
    <property type="component" value="Unassembled WGS sequence"/>
</dbReference>
<organism evidence="10 11">
    <name type="scientific">Prauserella rugosa</name>
    <dbReference type="NCBI Taxonomy" id="43354"/>
    <lineage>
        <taxon>Bacteria</taxon>
        <taxon>Bacillati</taxon>
        <taxon>Actinomycetota</taxon>
        <taxon>Actinomycetes</taxon>
        <taxon>Pseudonocardiales</taxon>
        <taxon>Pseudonocardiaceae</taxon>
        <taxon>Prauserella</taxon>
    </lineage>
</organism>
<evidence type="ECO:0000256" key="3">
    <source>
        <dbReference type="ARBA" id="ARBA00011918"/>
    </source>
</evidence>
<dbReference type="SUPFAM" id="SSF46767">
    <property type="entry name" value="Methylated DNA-protein cysteine methyltransferase, C-terminal domain"/>
    <property type="match status" value="1"/>
</dbReference>
<dbReference type="FunFam" id="1.10.10.10:FF:000214">
    <property type="entry name" value="Methylated-DNA--protein-cysteine methyltransferase"/>
    <property type="match status" value="1"/>
</dbReference>
<comment type="caution">
    <text evidence="10">The sequence shown here is derived from an EMBL/GenBank/DDBJ whole genome shotgun (WGS) entry which is preliminary data.</text>
</comment>
<keyword evidence="11" id="KW-1185">Reference proteome</keyword>
<gene>
    <name evidence="10" type="ORF">JD82_04450</name>
</gene>
<keyword evidence="4 10" id="KW-0489">Methyltransferase</keyword>
<dbReference type="Gene3D" id="1.10.10.10">
    <property type="entry name" value="Winged helix-like DNA-binding domain superfamily/Winged helix DNA-binding domain"/>
    <property type="match status" value="1"/>
</dbReference>
<comment type="catalytic activity">
    <reaction evidence="1">
        <text>a 4-O-methyl-thymidine in DNA + L-cysteinyl-[protein] = a thymidine in DNA + S-methyl-L-cysteinyl-[protein]</text>
        <dbReference type="Rhea" id="RHEA:53428"/>
        <dbReference type="Rhea" id="RHEA-COMP:10131"/>
        <dbReference type="Rhea" id="RHEA-COMP:10132"/>
        <dbReference type="Rhea" id="RHEA-COMP:13555"/>
        <dbReference type="Rhea" id="RHEA-COMP:13556"/>
        <dbReference type="ChEBI" id="CHEBI:29950"/>
        <dbReference type="ChEBI" id="CHEBI:82612"/>
        <dbReference type="ChEBI" id="CHEBI:137386"/>
        <dbReference type="ChEBI" id="CHEBI:137387"/>
        <dbReference type="EC" id="2.1.1.63"/>
    </reaction>
</comment>
<evidence type="ECO:0000313" key="11">
    <source>
        <dbReference type="Proteomes" id="UP000317303"/>
    </source>
</evidence>
<dbReference type="GO" id="GO:0032259">
    <property type="term" value="P:methylation"/>
    <property type="evidence" value="ECO:0007669"/>
    <property type="project" value="UniProtKB-KW"/>
</dbReference>
<protein>
    <recommendedName>
        <fullName evidence="3">methylated-DNA--[protein]-cysteine S-methyltransferase</fullName>
        <ecNumber evidence="3">2.1.1.63</ecNumber>
    </recommendedName>
</protein>
<accession>A0A660CG76</accession>
<dbReference type="PANTHER" id="PTHR10815:SF5">
    <property type="entry name" value="METHYLATED-DNA--PROTEIN-CYSTEINE METHYLTRANSFERASE"/>
    <property type="match status" value="1"/>
</dbReference>
<dbReference type="GO" id="GO:0003908">
    <property type="term" value="F:methylated-DNA-[protein]-cysteine S-methyltransferase activity"/>
    <property type="evidence" value="ECO:0007669"/>
    <property type="project" value="UniProtKB-EC"/>
</dbReference>
<dbReference type="NCBIfam" id="TIGR00589">
    <property type="entry name" value="ogt"/>
    <property type="match status" value="1"/>
</dbReference>
<sequence>MSPDGLAVFPTAVGHCGIAWHGESDVIVGCQLPEGGVDATLDRLRDRLPGAPVHEPAAAPAFVRTAIEAITASLAGEDVDLSTIRLDLSGVPAFAARVYALAREIPRGTTVTYGELALRLGEPGAARAVGGALGANPFAPIVPCHRIVAAGGKPGGFSAAGGLATKERILAAEGVHLTEPTLF</sequence>
<evidence type="ECO:0000256" key="7">
    <source>
        <dbReference type="ARBA" id="ARBA00023204"/>
    </source>
</evidence>
<comment type="catalytic activity">
    <reaction evidence="8">
        <text>a 6-O-methyl-2'-deoxyguanosine in DNA + L-cysteinyl-[protein] = S-methyl-L-cysteinyl-[protein] + a 2'-deoxyguanosine in DNA</text>
        <dbReference type="Rhea" id="RHEA:24000"/>
        <dbReference type="Rhea" id="RHEA-COMP:10131"/>
        <dbReference type="Rhea" id="RHEA-COMP:10132"/>
        <dbReference type="Rhea" id="RHEA-COMP:11367"/>
        <dbReference type="Rhea" id="RHEA-COMP:11368"/>
        <dbReference type="ChEBI" id="CHEBI:29950"/>
        <dbReference type="ChEBI" id="CHEBI:82612"/>
        <dbReference type="ChEBI" id="CHEBI:85445"/>
        <dbReference type="ChEBI" id="CHEBI:85448"/>
        <dbReference type="EC" id="2.1.1.63"/>
    </reaction>
</comment>
<evidence type="ECO:0000256" key="4">
    <source>
        <dbReference type="ARBA" id="ARBA00022603"/>
    </source>
</evidence>
<dbReference type="InterPro" id="IPR001497">
    <property type="entry name" value="MethylDNA_cys_MeTrfase_AS"/>
</dbReference>
<evidence type="ECO:0000256" key="1">
    <source>
        <dbReference type="ARBA" id="ARBA00001286"/>
    </source>
</evidence>
<dbReference type="InterPro" id="IPR036388">
    <property type="entry name" value="WH-like_DNA-bd_sf"/>
</dbReference>